<evidence type="ECO:0000256" key="4">
    <source>
        <dbReference type="ARBA" id="ARBA00023237"/>
    </source>
</evidence>
<accession>A0ABQ2S968</accession>
<evidence type="ECO:0000313" key="6">
    <source>
        <dbReference type="EMBL" id="GGS10263.1"/>
    </source>
</evidence>
<keyword evidence="3" id="KW-0574">Periplasm</keyword>
<dbReference type="SUPFAM" id="SSF54523">
    <property type="entry name" value="Pili subunits"/>
    <property type="match status" value="1"/>
</dbReference>
<dbReference type="InterPro" id="IPR012902">
    <property type="entry name" value="N_methyl_site"/>
</dbReference>
<evidence type="ECO:0000256" key="2">
    <source>
        <dbReference type="ARBA" id="ARBA00004418"/>
    </source>
</evidence>
<proteinExistence type="predicted"/>
<keyword evidence="5" id="KW-0812">Transmembrane</keyword>
<comment type="subcellular location">
    <subcellularLocation>
        <location evidence="1">Cell outer membrane</location>
        <topology evidence="1">Single-pass membrane protein</topology>
    </subcellularLocation>
    <subcellularLocation>
        <location evidence="2">Periplasm</location>
    </subcellularLocation>
</comment>
<comment type="caution">
    <text evidence="6">The sequence shown here is derived from an EMBL/GenBank/DDBJ whole genome shotgun (WGS) entry which is preliminary data.</text>
</comment>
<dbReference type="RefSeq" id="WP_189074930.1">
    <property type="nucleotide sequence ID" value="NZ_BMQN01000028.1"/>
</dbReference>
<keyword evidence="5" id="KW-0472">Membrane</keyword>
<protein>
    <recommendedName>
        <fullName evidence="8">Prepilin-type N-terminal cleavage/methylation domain-containing protein</fullName>
    </recommendedName>
</protein>
<keyword evidence="4" id="KW-0998">Cell outer membrane</keyword>
<evidence type="ECO:0000256" key="1">
    <source>
        <dbReference type="ARBA" id="ARBA00004203"/>
    </source>
</evidence>
<evidence type="ECO:0000256" key="5">
    <source>
        <dbReference type="SAM" id="Phobius"/>
    </source>
</evidence>
<dbReference type="InterPro" id="IPR045584">
    <property type="entry name" value="Pilin-like"/>
</dbReference>
<evidence type="ECO:0008006" key="8">
    <source>
        <dbReference type="Google" id="ProtNLM"/>
    </source>
</evidence>
<evidence type="ECO:0000256" key="3">
    <source>
        <dbReference type="ARBA" id="ARBA00022764"/>
    </source>
</evidence>
<organism evidence="6 7">
    <name type="scientific">Deinococcus sedimenti</name>
    <dbReference type="NCBI Taxonomy" id="1867090"/>
    <lineage>
        <taxon>Bacteria</taxon>
        <taxon>Thermotogati</taxon>
        <taxon>Deinococcota</taxon>
        <taxon>Deinococci</taxon>
        <taxon>Deinococcales</taxon>
        <taxon>Deinococcaceae</taxon>
        <taxon>Deinococcus</taxon>
    </lineage>
</organism>
<feature type="transmembrane region" description="Helical" evidence="5">
    <location>
        <begin position="12"/>
        <end position="34"/>
    </location>
</feature>
<dbReference type="Pfam" id="PF07963">
    <property type="entry name" value="N_methyl"/>
    <property type="match status" value="1"/>
</dbReference>
<dbReference type="EMBL" id="BMQN01000028">
    <property type="protein sequence ID" value="GGS10263.1"/>
    <property type="molecule type" value="Genomic_DNA"/>
</dbReference>
<evidence type="ECO:0000313" key="7">
    <source>
        <dbReference type="Proteomes" id="UP000644548"/>
    </source>
</evidence>
<dbReference type="Proteomes" id="UP000644548">
    <property type="component" value="Unassembled WGS sequence"/>
</dbReference>
<keyword evidence="7" id="KW-1185">Reference proteome</keyword>
<reference evidence="7" key="1">
    <citation type="journal article" date="2019" name="Int. J. Syst. Evol. Microbiol.">
        <title>The Global Catalogue of Microorganisms (GCM) 10K type strain sequencing project: providing services to taxonomists for standard genome sequencing and annotation.</title>
        <authorList>
            <consortium name="The Broad Institute Genomics Platform"/>
            <consortium name="The Broad Institute Genome Sequencing Center for Infectious Disease"/>
            <person name="Wu L."/>
            <person name="Ma J."/>
        </authorList>
    </citation>
    <scope>NUCLEOTIDE SEQUENCE [LARGE SCALE GENOMIC DNA]</scope>
    <source>
        <strain evidence="7">JCM 31405</strain>
    </source>
</reference>
<name>A0ABQ2S968_9DEIO</name>
<dbReference type="NCBIfam" id="TIGR02532">
    <property type="entry name" value="IV_pilin_GFxxxE"/>
    <property type="match status" value="1"/>
</dbReference>
<dbReference type="PROSITE" id="PS00409">
    <property type="entry name" value="PROKAR_NTER_METHYL"/>
    <property type="match status" value="1"/>
</dbReference>
<keyword evidence="5" id="KW-1133">Transmembrane helix</keyword>
<sequence>MNHQQGFTLIEVLVTISVIAIGVMALIALMLSIFRVNQQADTKTQAIQLAQREFDDLKREALTTIPVTGKTEENVTYNNRAFTIRQEYCVTTSFCASNQKSVRLSILSGTTVLFMGETVLTDLRAK</sequence>
<gene>
    <name evidence="6" type="ORF">GCM10008960_40500</name>
</gene>